<feature type="binding site" evidence="16">
    <location>
        <position position="68"/>
    </location>
    <ligand>
        <name>thiamine diphosphate</name>
        <dbReference type="ChEBI" id="CHEBI:58937"/>
    </ligand>
</feature>
<dbReference type="PROSITE" id="PS00801">
    <property type="entry name" value="TRANSKETOLASE_1"/>
    <property type="match status" value="1"/>
</dbReference>
<evidence type="ECO:0000256" key="5">
    <source>
        <dbReference type="ARBA" id="ARBA00011738"/>
    </source>
</evidence>
<feature type="binding site" evidence="16">
    <location>
        <position position="187"/>
    </location>
    <ligand>
        <name>thiamine diphosphate</name>
        <dbReference type="ChEBI" id="CHEBI:58937"/>
    </ligand>
</feature>
<keyword evidence="11 16" id="KW-0786">Thiamine pyrophosphate</keyword>
<reference evidence="21 22" key="2">
    <citation type="submission" date="2019-09" db="EMBL/GenBank/DDBJ databases">
        <title>Complete Genome Sequence and Methylome Analysis of free living Spirochaetas.</title>
        <authorList>
            <person name="Leshcheva N."/>
            <person name="Mikheeva N."/>
        </authorList>
    </citation>
    <scope>NUCLEOTIDE SEQUENCE [LARGE SCALE GENOMIC DNA]</scope>
    <source>
        <strain evidence="21 22">P</strain>
    </source>
</reference>
<dbReference type="InterPro" id="IPR049557">
    <property type="entry name" value="Transketolase_CS"/>
</dbReference>
<comment type="cofactor">
    <cofactor evidence="3">
        <name>Co(2+)</name>
        <dbReference type="ChEBI" id="CHEBI:48828"/>
    </cofactor>
</comment>
<evidence type="ECO:0000256" key="14">
    <source>
        <dbReference type="PIRSR" id="PIRSR605478-1"/>
    </source>
</evidence>
<evidence type="ECO:0000256" key="8">
    <source>
        <dbReference type="ARBA" id="ARBA00022723"/>
    </source>
</evidence>
<dbReference type="InterPro" id="IPR029061">
    <property type="entry name" value="THDP-binding"/>
</dbReference>
<dbReference type="Pfam" id="PF02779">
    <property type="entry name" value="Transket_pyr"/>
    <property type="match status" value="1"/>
</dbReference>
<comment type="cofactor">
    <cofactor evidence="19">
        <name>Mg(2+)</name>
        <dbReference type="ChEBI" id="CHEBI:18420"/>
    </cofactor>
    <cofactor evidence="19">
        <name>Ca(2+)</name>
        <dbReference type="ChEBI" id="CHEBI:29108"/>
    </cofactor>
    <cofactor evidence="19">
        <name>Mn(2+)</name>
        <dbReference type="ChEBI" id="CHEBI:29035"/>
    </cofactor>
    <cofactor evidence="19">
        <name>Co(2+)</name>
        <dbReference type="ChEBI" id="CHEBI:48828"/>
    </cofactor>
    <text evidence="19">Binds 1 Mg(2+) ion per subunit. Can also utilize other divalent metal cations, such as Ca(2+), Mn(2+) and Co(2+).</text>
</comment>
<dbReference type="GO" id="GO:0005829">
    <property type="term" value="C:cytosol"/>
    <property type="evidence" value="ECO:0007669"/>
    <property type="project" value="TreeGrafter"/>
</dbReference>
<proteinExistence type="inferred from homology"/>
<dbReference type="InterPro" id="IPR055152">
    <property type="entry name" value="Transketolase-like_C_2"/>
</dbReference>
<feature type="binding site" evidence="15">
    <location>
        <position position="517"/>
    </location>
    <ligand>
        <name>substrate</name>
    </ligand>
</feature>
<dbReference type="NCBIfam" id="TIGR00232">
    <property type="entry name" value="tktlase_bact"/>
    <property type="match status" value="1"/>
</dbReference>
<comment type="cofactor">
    <cofactor evidence="2">
        <name>Mn(2+)</name>
        <dbReference type="ChEBI" id="CHEBI:29035"/>
    </cofactor>
</comment>
<feature type="binding site" evidence="17">
    <location>
        <position position="187"/>
    </location>
    <ligand>
        <name>Mg(2+)</name>
        <dbReference type="ChEBI" id="CHEBI:18420"/>
    </ligand>
</feature>
<dbReference type="GO" id="GO:0006098">
    <property type="term" value="P:pentose-phosphate shunt"/>
    <property type="evidence" value="ECO:0007669"/>
    <property type="project" value="TreeGrafter"/>
</dbReference>
<comment type="function">
    <text evidence="19">Catalyzes the transfer of a two-carbon ketol group from a ketose donor to an aldose acceptor, via a covalent intermediate with the cofactor thiamine pyrophosphate.</text>
</comment>
<feature type="binding site" evidence="15">
    <location>
        <position position="470"/>
    </location>
    <ligand>
        <name>substrate</name>
    </ligand>
</feature>
<name>A0A5C1QH27_9SPIO</name>
<evidence type="ECO:0000256" key="15">
    <source>
        <dbReference type="PIRSR" id="PIRSR605478-2"/>
    </source>
</evidence>
<comment type="catalytic activity">
    <reaction evidence="12 19">
        <text>D-sedoheptulose 7-phosphate + D-glyceraldehyde 3-phosphate = aldehydo-D-ribose 5-phosphate + D-xylulose 5-phosphate</text>
        <dbReference type="Rhea" id="RHEA:10508"/>
        <dbReference type="ChEBI" id="CHEBI:57483"/>
        <dbReference type="ChEBI" id="CHEBI:57737"/>
        <dbReference type="ChEBI" id="CHEBI:58273"/>
        <dbReference type="ChEBI" id="CHEBI:59776"/>
        <dbReference type="EC" id="2.2.1.1"/>
    </reaction>
</comment>
<feature type="binding site" evidence="16">
    <location>
        <position position="158"/>
    </location>
    <ligand>
        <name>thiamine diphosphate</name>
        <dbReference type="ChEBI" id="CHEBI:58937"/>
    </ligand>
</feature>
<dbReference type="InterPro" id="IPR033247">
    <property type="entry name" value="Transketolase_fam"/>
</dbReference>
<dbReference type="GO" id="GO:0046872">
    <property type="term" value="F:metal ion binding"/>
    <property type="evidence" value="ECO:0007669"/>
    <property type="project" value="UniProtKB-KW"/>
</dbReference>
<feature type="binding site" evidence="16">
    <location>
        <begin position="116"/>
        <end position="118"/>
    </location>
    <ligand>
        <name>thiamine diphosphate</name>
        <dbReference type="ChEBI" id="CHEBI:58937"/>
    </ligand>
</feature>
<feature type="binding site" evidence="15">
    <location>
        <position position="382"/>
    </location>
    <ligand>
        <name>substrate</name>
    </ligand>
</feature>
<keyword evidence="8 17" id="KW-0479">Metal-binding</keyword>
<evidence type="ECO:0000256" key="17">
    <source>
        <dbReference type="PIRSR" id="PIRSR605478-4"/>
    </source>
</evidence>
<evidence type="ECO:0000256" key="7">
    <source>
        <dbReference type="ARBA" id="ARBA00022679"/>
    </source>
</evidence>
<dbReference type="OrthoDB" id="8732661at2"/>
<dbReference type="InterPro" id="IPR005474">
    <property type="entry name" value="Transketolase_N"/>
</dbReference>
<evidence type="ECO:0000256" key="10">
    <source>
        <dbReference type="ARBA" id="ARBA00022842"/>
    </source>
</evidence>
<evidence type="ECO:0000259" key="20">
    <source>
        <dbReference type="SMART" id="SM00861"/>
    </source>
</evidence>
<comment type="similarity">
    <text evidence="4 19">Belongs to the transketolase family.</text>
</comment>
<dbReference type="FunFam" id="3.40.50.970:FF:000045">
    <property type="entry name" value="Transketolase"/>
    <property type="match status" value="1"/>
</dbReference>
<evidence type="ECO:0000313" key="21">
    <source>
        <dbReference type="EMBL" id="QEN06389.1"/>
    </source>
</evidence>
<dbReference type="Gene3D" id="3.40.50.970">
    <property type="match status" value="2"/>
</dbReference>
<feature type="binding site" evidence="16">
    <location>
        <position position="434"/>
    </location>
    <ligand>
        <name>thiamine diphosphate</name>
        <dbReference type="ChEBI" id="CHEBI:58937"/>
    </ligand>
</feature>
<dbReference type="FunFam" id="3.40.50.970:FF:000004">
    <property type="entry name" value="Transketolase"/>
    <property type="match status" value="1"/>
</dbReference>
<dbReference type="SUPFAM" id="SSF52518">
    <property type="entry name" value="Thiamin diphosphate-binding fold (THDP-binding)"/>
    <property type="match status" value="2"/>
</dbReference>
<dbReference type="CDD" id="cd07033">
    <property type="entry name" value="TPP_PYR_DXS_TK_like"/>
    <property type="match status" value="1"/>
</dbReference>
<dbReference type="PROSITE" id="PS00802">
    <property type="entry name" value="TRANSKETOLASE_2"/>
    <property type="match status" value="1"/>
</dbReference>
<feature type="binding site" evidence="15">
    <location>
        <position position="355"/>
    </location>
    <ligand>
        <name>substrate</name>
    </ligand>
</feature>
<protein>
    <recommendedName>
        <fullName evidence="6 13">Transketolase</fullName>
        <ecNumber evidence="6 13">2.2.1.1</ecNumber>
    </recommendedName>
</protein>
<dbReference type="EC" id="2.2.1.1" evidence="6 13"/>
<keyword evidence="22" id="KW-1185">Reference proteome</keyword>
<evidence type="ECO:0000256" key="3">
    <source>
        <dbReference type="ARBA" id="ARBA00001941"/>
    </source>
</evidence>
<dbReference type="Pfam" id="PF00456">
    <property type="entry name" value="Transketolase_N"/>
    <property type="match status" value="1"/>
</dbReference>
<evidence type="ECO:0000256" key="11">
    <source>
        <dbReference type="ARBA" id="ARBA00023052"/>
    </source>
</evidence>
<dbReference type="InterPro" id="IPR005478">
    <property type="entry name" value="Transketolase_bac-like"/>
</dbReference>
<feature type="binding site" evidence="15">
    <location>
        <position position="28"/>
    </location>
    <ligand>
        <name>substrate</name>
    </ligand>
</feature>
<feature type="binding site" evidence="16">
    <location>
        <position position="262"/>
    </location>
    <ligand>
        <name>thiamine diphosphate</name>
        <dbReference type="ChEBI" id="CHEBI:58937"/>
    </ligand>
</feature>
<feature type="active site" description="Proton donor" evidence="14">
    <location>
        <position position="409"/>
    </location>
</feature>
<evidence type="ECO:0000256" key="19">
    <source>
        <dbReference type="RuleBase" id="RU004996"/>
    </source>
</evidence>
<dbReference type="CDD" id="cd02012">
    <property type="entry name" value="TPP_TK"/>
    <property type="match status" value="1"/>
</dbReference>
<evidence type="ECO:0000256" key="4">
    <source>
        <dbReference type="ARBA" id="ARBA00007131"/>
    </source>
</evidence>
<evidence type="ECO:0000256" key="1">
    <source>
        <dbReference type="ARBA" id="ARBA00001913"/>
    </source>
</evidence>
<evidence type="ECO:0000256" key="9">
    <source>
        <dbReference type="ARBA" id="ARBA00022837"/>
    </source>
</evidence>
<dbReference type="EMBL" id="CP035807">
    <property type="protein sequence ID" value="QEN06389.1"/>
    <property type="molecule type" value="Genomic_DNA"/>
</dbReference>
<dbReference type="Gene3D" id="3.40.50.920">
    <property type="match status" value="1"/>
</dbReference>
<feature type="binding site" evidence="17">
    <location>
        <position position="157"/>
    </location>
    <ligand>
        <name>Mg(2+)</name>
        <dbReference type="ChEBI" id="CHEBI:18420"/>
    </ligand>
</feature>
<comment type="subunit">
    <text evidence="5 19">Homodimer.</text>
</comment>
<feature type="binding site" evidence="17">
    <location>
        <position position="189"/>
    </location>
    <ligand>
        <name>Mg(2+)</name>
        <dbReference type="ChEBI" id="CHEBI:18420"/>
    </ligand>
</feature>
<comment type="cofactor">
    <cofactor evidence="16">
        <name>thiamine diphosphate</name>
        <dbReference type="ChEBI" id="CHEBI:58937"/>
    </cofactor>
    <text evidence="16">Binds 1 thiamine pyrophosphate per subunit. During the reaction, the substrate forms a covalent intermediate with the cofactor.</text>
</comment>
<gene>
    <name evidence="21" type="primary">tkt</name>
    <name evidence="21" type="ORF">EW093_12875</name>
</gene>
<dbReference type="AlphaFoldDB" id="A0A5C1QH27"/>
<sequence>MNLDGLKASALSVRALSMDAIQDANSGHPGLPLGCADMGSVLFGEILKHNPANSSWDDRDRFVLSAGHGSMLLYSLLHLTGYKLSLDDIKNFRQLNSLTPGHPEYGHTDGVETTTGPLGAGFSNAVGMAMAETMMAKKFNTDEFKIVDHYTYALSGDGCLMEGITAEAASLAGNLELGKLIVLYDSNQITIEGSTDITFTEDVLKRFEAYGWQTLEGDGHNLEEVYNLINQAKAESKKPTLIKLNTQIGFGSPNKSGTAGAHGAPLGPDEIKLTREALGIDLETSYYISPIATNYFEEKRAKWAKAEDEWNSNFKLWADKNPELKIEWDNFKNGKGNLDKIEFPEYNIGDKVATRSASGNALNAIAKVFPSLIGGSADLGPSNNSVIKGEEYYTSSNRSGRNIHFGVREHAMAGVVNGLVLHGYRAFCATFLVFSDYMRPAMRIASLMNLPGIYVLTHDSIYVGEDGPTHQPIEHYAALRIIPGMQVFRPGDAQETNIAWLMAVEEKRRPTSLLLTRQNITVYKKDDENWMENIKNGAYTVKDVKDPEVIIVATGSEVNVALEAAKLSTKRVKVISMLSKELFLQSPLEYRTKLLPSGVRVVTAESGVTTGWESIATDNNALFGIDRFGISGPGDQVANEIGLTPEKLLGLL</sequence>
<feature type="binding site" evidence="15">
    <location>
        <position position="262"/>
    </location>
    <ligand>
        <name>substrate</name>
    </ligand>
</feature>
<evidence type="ECO:0000256" key="18">
    <source>
        <dbReference type="PIRSR" id="PIRSR605478-5"/>
    </source>
</evidence>
<feature type="domain" description="Transketolase-like pyrimidine-binding" evidence="20">
    <location>
        <begin position="352"/>
        <end position="522"/>
    </location>
</feature>
<comment type="cofactor">
    <cofactor evidence="17">
        <name>Mg(2+)</name>
        <dbReference type="ChEBI" id="CHEBI:18420"/>
    </cofactor>
    <text evidence="17">Binds 1 Mg(2+) ion per subunit. Can also utilize other divalent metal cations, such as Ca(2+), Mn(2+) and Co(2+).</text>
</comment>
<feature type="binding site" evidence="15">
    <location>
        <position position="466"/>
    </location>
    <ligand>
        <name>substrate</name>
    </ligand>
</feature>
<comment type="cofactor">
    <cofactor evidence="1">
        <name>Ca(2+)</name>
        <dbReference type="ChEBI" id="CHEBI:29108"/>
    </cofactor>
</comment>
<keyword evidence="7 19" id="KW-0808">Transferase</keyword>
<reference evidence="21 22" key="1">
    <citation type="submission" date="2019-02" db="EMBL/GenBank/DDBJ databases">
        <authorList>
            <person name="Fomenkov A."/>
            <person name="Dubinina G."/>
            <person name="Grabovich M."/>
            <person name="Vincze T."/>
            <person name="Roberts R.J."/>
        </authorList>
    </citation>
    <scope>NUCLEOTIDE SEQUENCE [LARGE SCALE GENOMIC DNA]</scope>
    <source>
        <strain evidence="21 22">P</strain>
    </source>
</reference>
<dbReference type="PANTHER" id="PTHR43522">
    <property type="entry name" value="TRANSKETOLASE"/>
    <property type="match status" value="1"/>
</dbReference>
<dbReference type="Pfam" id="PF22613">
    <property type="entry name" value="Transketolase_C_1"/>
    <property type="match status" value="1"/>
</dbReference>
<feature type="site" description="Important for catalytic activity" evidence="18">
    <location>
        <position position="28"/>
    </location>
</feature>
<keyword evidence="9 19" id="KW-0106">Calcium</keyword>
<evidence type="ECO:0000256" key="13">
    <source>
        <dbReference type="NCBIfam" id="TIGR00232"/>
    </source>
</evidence>
<evidence type="ECO:0000256" key="6">
    <source>
        <dbReference type="ARBA" id="ARBA00013152"/>
    </source>
</evidence>
<dbReference type="GO" id="GO:0004802">
    <property type="term" value="F:transketolase activity"/>
    <property type="evidence" value="ECO:0007669"/>
    <property type="project" value="UniProtKB-UniRule"/>
</dbReference>
<evidence type="ECO:0000313" key="22">
    <source>
        <dbReference type="Proteomes" id="UP000323824"/>
    </source>
</evidence>
<evidence type="ECO:0000256" key="12">
    <source>
        <dbReference type="ARBA" id="ARBA00049473"/>
    </source>
</evidence>
<evidence type="ECO:0000256" key="16">
    <source>
        <dbReference type="PIRSR" id="PIRSR605478-3"/>
    </source>
</evidence>
<evidence type="ECO:0000256" key="2">
    <source>
        <dbReference type="ARBA" id="ARBA00001936"/>
    </source>
</evidence>
<dbReference type="SUPFAM" id="SSF52922">
    <property type="entry name" value="TK C-terminal domain-like"/>
    <property type="match status" value="1"/>
</dbReference>
<dbReference type="SMART" id="SM00861">
    <property type="entry name" value="Transket_pyr"/>
    <property type="match status" value="1"/>
</dbReference>
<dbReference type="KEGG" id="sper:EW093_12875"/>
<dbReference type="PANTHER" id="PTHR43522:SF10">
    <property type="entry name" value="TRANSKETOLASE"/>
    <property type="match status" value="1"/>
</dbReference>
<dbReference type="InterPro" id="IPR005475">
    <property type="entry name" value="Transketolase-like_Pyr-bd"/>
</dbReference>
<feature type="site" description="Important for catalytic activity" evidence="18">
    <location>
        <position position="262"/>
    </location>
</feature>
<feature type="binding site" evidence="15">
    <location>
        <position position="458"/>
    </location>
    <ligand>
        <name>substrate</name>
    </ligand>
</feature>
<accession>A0A5C1QH27</accession>
<dbReference type="InterPro" id="IPR009014">
    <property type="entry name" value="Transketo_C/PFOR_II"/>
</dbReference>
<dbReference type="Proteomes" id="UP000323824">
    <property type="component" value="Chromosome"/>
</dbReference>
<keyword evidence="10 17" id="KW-0460">Magnesium</keyword>
<organism evidence="21 22">
    <name type="scientific">Thiospirochaeta perfilievii</name>
    <dbReference type="NCBI Taxonomy" id="252967"/>
    <lineage>
        <taxon>Bacteria</taxon>
        <taxon>Pseudomonadati</taxon>
        <taxon>Spirochaetota</taxon>
        <taxon>Spirochaetia</taxon>
        <taxon>Spirochaetales</taxon>
        <taxon>Spirochaetaceae</taxon>
        <taxon>Thiospirochaeta</taxon>
    </lineage>
</organism>
<dbReference type="InterPro" id="IPR020826">
    <property type="entry name" value="Transketolase_BS"/>
</dbReference>